<organism evidence="1 2">
    <name type="scientific">Thalassobacterium sedimentorum</name>
    <dbReference type="NCBI Taxonomy" id="3041258"/>
    <lineage>
        <taxon>Bacteria</taxon>
        <taxon>Pseudomonadati</taxon>
        <taxon>Verrucomicrobiota</taxon>
        <taxon>Opitutia</taxon>
        <taxon>Puniceicoccales</taxon>
        <taxon>Coraliomargaritaceae</taxon>
        <taxon>Thalassobacterium</taxon>
    </lineage>
</organism>
<evidence type="ECO:0000313" key="1">
    <source>
        <dbReference type="EMBL" id="MDQ8196172.1"/>
    </source>
</evidence>
<dbReference type="Proteomes" id="UP001243717">
    <property type="component" value="Unassembled WGS sequence"/>
</dbReference>
<reference evidence="1 2" key="1">
    <citation type="submission" date="2023-04" db="EMBL/GenBank/DDBJ databases">
        <title>A novel bacteria isolated from coastal sediment.</title>
        <authorList>
            <person name="Liu X.-J."/>
            <person name="Du Z.-J."/>
        </authorList>
    </citation>
    <scope>NUCLEOTIDE SEQUENCE [LARGE SCALE GENOMIC DNA]</scope>
    <source>
        <strain evidence="1 2">SDUM461004</strain>
    </source>
</reference>
<gene>
    <name evidence="1" type="ORF">QEH59_17180</name>
</gene>
<sequence length="1051" mass="117790">MSVRSAELDPFGVEIIKEVRLRTEEVKGDESAVLSLKERSGPLLSSLMDTELVISFKEAQEMDRLAIPRIGYKDWAVPARVRVSIDGKNLGAFDLKAEASSPMEALGSVDILHLGEAMFVEEIRLVVESVDSVSNNQHGMLKVFGAKAAYAQVDLEEFGPVPLNSRGIEFELQTPVDVVAPKLRVRAYQFRRQRTAEIVLQNLEAGRNLVTVNWDSIRWDGRLPSAIEPYNFNQFVIEDVTGGADVELLGCKYLLTEDATMTVPWDTIPRRVYTVDQEGWQDGIPTEGFGRFGWLPNNGLLTGSFNGRGFSNQIIDPQGEKSSYVWSIQCGDATYLDWERTRSDWVSISHMAYYDYTSEVKDDLAAKAPQLIKERRVPQTVQGSILAPGFLIDSEDTKLAIRLDEGERGEGYLAYPSTSGIVVTPLGDASISPEMSEGWFVVGWAGAEQSPVLFAPQEKVDSLLLRDGELEVIFEQAMGRVGVAFPGGFRPISLDETSQVEGNVALVRDLASILRAYPIGCSQRFRDSGGYVEIEEKFQYLGWENVWGESGLEIAPVSPLLSFADGQNYPVELDDDLLKLNWPTKYGPYAYMPGGQVSYRLSIPPMETSMYLAPEDSSKRKFPSLGAEISKLVAGDANRLKFRDNLQAWWMWAPSSLAFPLLDASQKSNFLETWRSRLDSGLAPHTWYIRKEPYSASTYPVAFGWVEEQTMTIGDVNSGVGATLYALWAYARCSGDWEYVRSKWPVVQATVENFLLEHDWCLMASGAREHSASSAIDMDGIAYEGVLAYAQMAEKLGFEEEASYARFLVARFAVTTCIRWVGLDWRNPAQSRDDWEDIGVGFGEFPGVDYHTIKHGDPDKIVSEIALSLSWVGQYPELYDLHRWGLGDDFWEWFEWEMVESRMVDWRKDHPGSRNNHPANIAAHLYFRYLLGATKEDIIAELESQEGAWAMAPQNAIAQENAALYAMLEGRQYPLVLRDWGRARIVSAEFSDDRNLASLVFKSEQDFLLKAKVGAAVSSVMLDGKTVDFVVRNRQLEIPIPVGESRVNVHF</sequence>
<dbReference type="SUPFAM" id="SSF48208">
    <property type="entry name" value="Six-hairpin glycosidases"/>
    <property type="match status" value="1"/>
</dbReference>
<proteinExistence type="predicted"/>
<name>A0ABU1AN01_9BACT</name>
<dbReference type="InterPro" id="IPR008928">
    <property type="entry name" value="6-hairpin_glycosidase_sf"/>
</dbReference>
<accession>A0ABU1AN01</accession>
<evidence type="ECO:0000313" key="2">
    <source>
        <dbReference type="Proteomes" id="UP001243717"/>
    </source>
</evidence>
<comment type="caution">
    <text evidence="1">The sequence shown here is derived from an EMBL/GenBank/DDBJ whole genome shotgun (WGS) entry which is preliminary data.</text>
</comment>
<dbReference type="EMBL" id="JARXIC010000050">
    <property type="protein sequence ID" value="MDQ8196172.1"/>
    <property type="molecule type" value="Genomic_DNA"/>
</dbReference>
<keyword evidence="2" id="KW-1185">Reference proteome</keyword>
<protein>
    <submittedName>
        <fullName evidence="1">Uncharacterized protein</fullName>
    </submittedName>
</protein>